<dbReference type="GO" id="GO:0008270">
    <property type="term" value="F:zinc ion binding"/>
    <property type="evidence" value="ECO:0007669"/>
    <property type="project" value="UniProtKB-KW"/>
</dbReference>
<evidence type="ECO:0000256" key="3">
    <source>
        <dbReference type="PROSITE-ProRule" id="PRU00175"/>
    </source>
</evidence>
<feature type="compositionally biased region" description="Basic residues" evidence="4">
    <location>
        <begin position="279"/>
        <end position="297"/>
    </location>
</feature>
<dbReference type="Gene3D" id="3.30.40.10">
    <property type="entry name" value="Zinc/RING finger domain, C3HC4 (zinc finger)"/>
    <property type="match status" value="1"/>
</dbReference>
<feature type="compositionally biased region" description="Polar residues" evidence="4">
    <location>
        <begin position="220"/>
        <end position="234"/>
    </location>
</feature>
<feature type="region of interest" description="Disordered" evidence="4">
    <location>
        <begin position="116"/>
        <end position="146"/>
    </location>
</feature>
<feature type="region of interest" description="Disordered" evidence="4">
    <location>
        <begin position="179"/>
        <end position="257"/>
    </location>
</feature>
<dbReference type="InterPro" id="IPR001841">
    <property type="entry name" value="Znf_RING"/>
</dbReference>
<reference evidence="6 7" key="1">
    <citation type="journal article" date="2021" name="Elife">
        <title>Chloroplast acquisition without the gene transfer in kleptoplastic sea slugs, Plakobranchus ocellatus.</title>
        <authorList>
            <person name="Maeda T."/>
            <person name="Takahashi S."/>
            <person name="Yoshida T."/>
            <person name="Shimamura S."/>
            <person name="Takaki Y."/>
            <person name="Nagai Y."/>
            <person name="Toyoda A."/>
            <person name="Suzuki Y."/>
            <person name="Arimoto A."/>
            <person name="Ishii H."/>
            <person name="Satoh N."/>
            <person name="Nishiyama T."/>
            <person name="Hasebe M."/>
            <person name="Maruyama T."/>
            <person name="Minagawa J."/>
            <person name="Obokata J."/>
            <person name="Shigenobu S."/>
        </authorList>
    </citation>
    <scope>NUCLEOTIDE SEQUENCE [LARGE SCALE GENOMIC DNA]</scope>
</reference>
<feature type="compositionally biased region" description="Basic residues" evidence="4">
    <location>
        <begin position="179"/>
        <end position="191"/>
    </location>
</feature>
<feature type="compositionally biased region" description="Polar residues" evidence="4">
    <location>
        <begin position="348"/>
        <end position="375"/>
    </location>
</feature>
<feature type="compositionally biased region" description="Low complexity" evidence="4">
    <location>
        <begin position="545"/>
        <end position="571"/>
    </location>
</feature>
<dbReference type="PROSITE" id="PS50089">
    <property type="entry name" value="ZF_RING_2"/>
    <property type="match status" value="1"/>
</dbReference>
<proteinExistence type="predicted"/>
<feature type="compositionally biased region" description="Low complexity" evidence="4">
    <location>
        <begin position="309"/>
        <end position="325"/>
    </location>
</feature>
<feature type="compositionally biased region" description="Polar residues" evidence="4">
    <location>
        <begin position="241"/>
        <end position="257"/>
    </location>
</feature>
<feature type="domain" description="RING-type" evidence="5">
    <location>
        <begin position="843"/>
        <end position="884"/>
    </location>
</feature>
<dbReference type="SUPFAM" id="SSF57850">
    <property type="entry name" value="RING/U-box"/>
    <property type="match status" value="1"/>
</dbReference>
<feature type="region of interest" description="Disordered" evidence="4">
    <location>
        <begin position="648"/>
        <end position="752"/>
    </location>
</feature>
<dbReference type="InterPro" id="IPR013083">
    <property type="entry name" value="Znf_RING/FYVE/PHD"/>
</dbReference>
<evidence type="ECO:0000313" key="7">
    <source>
        <dbReference type="Proteomes" id="UP000735302"/>
    </source>
</evidence>
<keyword evidence="1 3" id="KW-0479">Metal-binding</keyword>
<dbReference type="PANTHER" id="PTHR46171:SF3">
    <property type="entry name" value="GH10160P"/>
    <property type="match status" value="1"/>
</dbReference>
<feature type="compositionally biased region" description="Basic residues" evidence="4">
    <location>
        <begin position="125"/>
        <end position="135"/>
    </location>
</feature>
<evidence type="ECO:0000256" key="4">
    <source>
        <dbReference type="SAM" id="MobiDB-lite"/>
    </source>
</evidence>
<feature type="region of interest" description="Disordered" evidence="4">
    <location>
        <begin position="1"/>
        <end position="69"/>
    </location>
</feature>
<keyword evidence="1 3" id="KW-0863">Zinc-finger</keyword>
<keyword evidence="7" id="KW-1185">Reference proteome</keyword>
<evidence type="ECO:0000256" key="1">
    <source>
        <dbReference type="ARBA" id="ARBA00022771"/>
    </source>
</evidence>
<evidence type="ECO:0000313" key="6">
    <source>
        <dbReference type="EMBL" id="GFO50160.1"/>
    </source>
</evidence>
<feature type="compositionally biased region" description="Low complexity" evidence="4">
    <location>
        <begin position="203"/>
        <end position="219"/>
    </location>
</feature>
<keyword evidence="2" id="KW-0862">Zinc</keyword>
<evidence type="ECO:0000259" key="5">
    <source>
        <dbReference type="PROSITE" id="PS50089"/>
    </source>
</evidence>
<feature type="compositionally biased region" description="Polar residues" evidence="4">
    <location>
        <begin position="386"/>
        <end position="402"/>
    </location>
</feature>
<feature type="compositionally biased region" description="Low complexity" evidence="4">
    <location>
        <begin position="580"/>
        <end position="606"/>
    </location>
</feature>
<dbReference type="AlphaFoldDB" id="A0AAV4E1E7"/>
<feature type="region of interest" description="Disordered" evidence="4">
    <location>
        <begin position="545"/>
        <end position="606"/>
    </location>
</feature>
<protein>
    <submittedName>
        <fullName evidence="6">E3 ubiquitin-protein ligase rnf13</fullName>
    </submittedName>
</protein>
<comment type="caution">
    <text evidence="6">The sequence shown here is derived from an EMBL/GenBank/DDBJ whole genome shotgun (WGS) entry which is preliminary data.</text>
</comment>
<dbReference type="GO" id="GO:0016567">
    <property type="term" value="P:protein ubiquitination"/>
    <property type="evidence" value="ECO:0007669"/>
    <property type="project" value="TreeGrafter"/>
</dbReference>
<accession>A0AAV4E1E7</accession>
<dbReference type="Proteomes" id="UP000735302">
    <property type="component" value="Unassembled WGS sequence"/>
</dbReference>
<feature type="compositionally biased region" description="Low complexity" evidence="4">
    <location>
        <begin position="652"/>
        <end position="750"/>
    </location>
</feature>
<feature type="region of interest" description="Disordered" evidence="4">
    <location>
        <begin position="767"/>
        <end position="797"/>
    </location>
</feature>
<name>A0AAV4E1E7_9GAST</name>
<feature type="compositionally biased region" description="Polar residues" evidence="4">
    <location>
        <begin position="326"/>
        <end position="341"/>
    </location>
</feature>
<dbReference type="EMBL" id="BLXT01008584">
    <property type="protein sequence ID" value="GFO50160.1"/>
    <property type="molecule type" value="Genomic_DNA"/>
</dbReference>
<dbReference type="GO" id="GO:0061630">
    <property type="term" value="F:ubiquitin protein ligase activity"/>
    <property type="evidence" value="ECO:0007669"/>
    <property type="project" value="TreeGrafter"/>
</dbReference>
<organism evidence="6 7">
    <name type="scientific">Plakobranchus ocellatus</name>
    <dbReference type="NCBI Taxonomy" id="259542"/>
    <lineage>
        <taxon>Eukaryota</taxon>
        <taxon>Metazoa</taxon>
        <taxon>Spiralia</taxon>
        <taxon>Lophotrochozoa</taxon>
        <taxon>Mollusca</taxon>
        <taxon>Gastropoda</taxon>
        <taxon>Heterobranchia</taxon>
        <taxon>Euthyneura</taxon>
        <taxon>Panpulmonata</taxon>
        <taxon>Sacoglossa</taxon>
        <taxon>Placobranchoidea</taxon>
        <taxon>Plakobranchidae</taxon>
        <taxon>Plakobranchus</taxon>
    </lineage>
</organism>
<feature type="region of interest" description="Disordered" evidence="4">
    <location>
        <begin position="276"/>
        <end position="409"/>
    </location>
</feature>
<dbReference type="PANTHER" id="PTHR46171">
    <property type="entry name" value="GH10160P"/>
    <property type="match status" value="1"/>
</dbReference>
<gene>
    <name evidence="6" type="ORF">PoB_007666500</name>
</gene>
<dbReference type="SMART" id="SM00184">
    <property type="entry name" value="RING"/>
    <property type="match status" value="1"/>
</dbReference>
<dbReference type="Pfam" id="PF13639">
    <property type="entry name" value="zf-RING_2"/>
    <property type="match status" value="1"/>
</dbReference>
<sequence>MNNRRRDRPSTFPDYPESRGFRPSHPPSTFRPNRGNVIMSNHTTVPINGGSDPRRQRSHHQAGPGQQYQIYNNPRSRHLHAGPHYLLQMSTQNYQIQFHPAEHIPVLSPASAPTFQRAPPNPGQHQRRHHRRRHNQTFQQPQHNRNQFRVMRHQLNEIRLEDENGVTSMQTGFHHHHNNRHRYHRRGHNHHQAAASYTRSARTQSQPQNSQQTQVQAVATESSGQREAIEQSQIRMEDENGQTQVQAVATESSGQREAIEQSQIRLEDENDVTSMQTGFHHHHNNRHRYHRRGRNHHQAAASYTRSARTQSQPQNSQQTQVQAVATESSGQREAIEQSQPLASDRPAQIQTRSASSTLPRISGQREASAQSQPLPSEQHRPRPAEPQSQQTNRQQPSVQRTPPNIAGGREAMASPQMAMLQQLQPHPAPPQSVLHDRLEPGSLTHENQWHQPNANSGYHWDRRLEALMSLYGYLFQISQVFRNNESSTPGNHSQQPNIFSRDYIGRYLASLISLLHDFGTAPQRPRDYQELFRLLGHHEDVTLTRTRAAATQPNTTATQPNTAATQHNAAASRHIDEATQHNAAAPQHNAAAPQHNAAAPQHNAAATQNNNEPIQHNAAATQHNAAAAQHNAAAPQYNAAALQHNAAVPQSNAAATQHNAAATQHNAAATQPNAAATQNNNEAAQHNATATQNNEATQHNAAATQHNAAATQSNEATQHNAAATQNNNEATQHNAAATQHNAAATQNNNEGTHVRDDDIQRLADDQFSSEDDFSDVHSDTDSEVGQNPDISDEEFTDTDSEVWQIPDYRSSSDNGLGEDKIQEIPTRQFSRGAERSGSDQTSCVFCICDFEDKQLLRILPCFHEFHAKCVDEWLKTQHTCPVCRHDLRRTNVGQE</sequence>
<evidence type="ECO:0000256" key="2">
    <source>
        <dbReference type="ARBA" id="ARBA00022833"/>
    </source>
</evidence>
<dbReference type="CDD" id="cd16472">
    <property type="entry name" value="RING-H2_RNF38-like"/>
    <property type="match status" value="1"/>
</dbReference>